<name>A0A067R8R8_ZOONE</name>
<organism evidence="3 4">
    <name type="scientific">Zootermopsis nevadensis</name>
    <name type="common">Dampwood termite</name>
    <dbReference type="NCBI Taxonomy" id="136037"/>
    <lineage>
        <taxon>Eukaryota</taxon>
        <taxon>Metazoa</taxon>
        <taxon>Ecdysozoa</taxon>
        <taxon>Arthropoda</taxon>
        <taxon>Hexapoda</taxon>
        <taxon>Insecta</taxon>
        <taxon>Pterygota</taxon>
        <taxon>Neoptera</taxon>
        <taxon>Polyneoptera</taxon>
        <taxon>Dictyoptera</taxon>
        <taxon>Blattodea</taxon>
        <taxon>Blattoidea</taxon>
        <taxon>Termitoidae</taxon>
        <taxon>Termopsidae</taxon>
        <taxon>Zootermopsis</taxon>
    </lineage>
</organism>
<dbReference type="Proteomes" id="UP000027135">
    <property type="component" value="Unassembled WGS sequence"/>
</dbReference>
<protein>
    <submittedName>
        <fullName evidence="3">Uncharacterized protein</fullName>
    </submittedName>
</protein>
<dbReference type="EMBL" id="KK852621">
    <property type="protein sequence ID" value="KDR20027.1"/>
    <property type="molecule type" value="Genomic_DNA"/>
</dbReference>
<reference evidence="3 4" key="1">
    <citation type="journal article" date="2014" name="Nat. Commun.">
        <title>Molecular traces of alternative social organization in a termite genome.</title>
        <authorList>
            <person name="Terrapon N."/>
            <person name="Li C."/>
            <person name="Robertson H.M."/>
            <person name="Ji L."/>
            <person name="Meng X."/>
            <person name="Booth W."/>
            <person name="Chen Z."/>
            <person name="Childers C.P."/>
            <person name="Glastad K.M."/>
            <person name="Gokhale K."/>
            <person name="Gowin J."/>
            <person name="Gronenberg W."/>
            <person name="Hermansen R.A."/>
            <person name="Hu H."/>
            <person name="Hunt B.G."/>
            <person name="Huylmans A.K."/>
            <person name="Khalil S.M."/>
            <person name="Mitchell R.D."/>
            <person name="Munoz-Torres M.C."/>
            <person name="Mustard J.A."/>
            <person name="Pan H."/>
            <person name="Reese J.T."/>
            <person name="Scharf M.E."/>
            <person name="Sun F."/>
            <person name="Vogel H."/>
            <person name="Xiao J."/>
            <person name="Yang W."/>
            <person name="Yang Z."/>
            <person name="Yang Z."/>
            <person name="Zhou J."/>
            <person name="Zhu J."/>
            <person name="Brent C.S."/>
            <person name="Elsik C.G."/>
            <person name="Goodisman M.A."/>
            <person name="Liberles D.A."/>
            <person name="Roe R.M."/>
            <person name="Vargo E.L."/>
            <person name="Vilcinskas A."/>
            <person name="Wang J."/>
            <person name="Bornberg-Bauer E."/>
            <person name="Korb J."/>
            <person name="Zhang G."/>
            <person name="Liebig J."/>
        </authorList>
    </citation>
    <scope>NUCLEOTIDE SEQUENCE [LARGE SCALE GENOMIC DNA]</scope>
    <source>
        <tissue evidence="3">Whole organism</tissue>
    </source>
</reference>
<feature type="chain" id="PRO_5001644842" evidence="2">
    <location>
        <begin position="25"/>
        <end position="277"/>
    </location>
</feature>
<sequence length="277" mass="30707">MKMCEKSTAFILIVSVFCVQGLSTEDGSKKSPLGRSLQGTGKVVPLGSGFGGIRNSPTEERGLEVSETGNYIEGKASLRSSLDVGQKSWKKIWPSQGRSRSVYVTSQEIAHLRRQAGDSGEVGRLFPTIDFLKSRRKRENANKSQVKGGKSAKKKDDNKEDDQGEDDDDDDDDDDEEDNLSSQKQRRNGMIPKQGFGGGRRFAGLPRKQAGCYWFRFSPPQGGGGGGDYDGDDGGGDDDYDYGRYTRRRRNNRKSQKQRMRRKKKKVTGDGLNTDDV</sequence>
<feature type="compositionally biased region" description="Acidic residues" evidence="1">
    <location>
        <begin position="159"/>
        <end position="179"/>
    </location>
</feature>
<gene>
    <name evidence="3" type="ORF">L798_05262</name>
</gene>
<keyword evidence="4" id="KW-1185">Reference proteome</keyword>
<dbReference type="InParanoid" id="A0A067R8R8"/>
<feature type="compositionally biased region" description="Acidic residues" evidence="1">
    <location>
        <begin position="229"/>
        <end position="240"/>
    </location>
</feature>
<evidence type="ECO:0000256" key="2">
    <source>
        <dbReference type="SAM" id="SignalP"/>
    </source>
</evidence>
<feature type="region of interest" description="Disordered" evidence="1">
    <location>
        <begin position="136"/>
        <end position="277"/>
    </location>
</feature>
<dbReference type="AlphaFoldDB" id="A0A067R8R8"/>
<accession>A0A067R8R8</accession>
<proteinExistence type="predicted"/>
<keyword evidence="2" id="KW-0732">Signal</keyword>
<feature type="signal peptide" evidence="2">
    <location>
        <begin position="1"/>
        <end position="24"/>
    </location>
</feature>
<evidence type="ECO:0000313" key="3">
    <source>
        <dbReference type="EMBL" id="KDR20027.1"/>
    </source>
</evidence>
<feature type="compositionally biased region" description="Basic residues" evidence="1">
    <location>
        <begin position="245"/>
        <end position="266"/>
    </location>
</feature>
<evidence type="ECO:0000256" key="1">
    <source>
        <dbReference type="SAM" id="MobiDB-lite"/>
    </source>
</evidence>
<evidence type="ECO:0000313" key="4">
    <source>
        <dbReference type="Proteomes" id="UP000027135"/>
    </source>
</evidence>